<dbReference type="InterPro" id="IPR000157">
    <property type="entry name" value="TIR_dom"/>
</dbReference>
<dbReference type="PANTHER" id="PTHR47508">
    <property type="entry name" value="SAM DOMAIN-CONTAINING PROTEIN-RELATED"/>
    <property type="match status" value="1"/>
</dbReference>
<feature type="domain" description="TIR" evidence="1">
    <location>
        <begin position="8"/>
        <end position="146"/>
    </location>
</feature>
<evidence type="ECO:0000313" key="2">
    <source>
        <dbReference type="EMBL" id="PDX80841.1"/>
    </source>
</evidence>
<protein>
    <recommendedName>
        <fullName evidence="1">TIR domain-containing protein</fullName>
    </recommendedName>
</protein>
<proteinExistence type="predicted"/>
<dbReference type="InterPro" id="IPR015943">
    <property type="entry name" value="WD40/YVTN_repeat-like_dom_sf"/>
</dbReference>
<reference evidence="2 3" key="1">
    <citation type="journal article" date="2017" name="Front. Microbiol.">
        <title>New Insights into the Diversity of the Genus Faecalibacterium.</title>
        <authorList>
            <person name="Benevides L."/>
            <person name="Burman S."/>
            <person name="Martin R."/>
            <person name="Robert V."/>
            <person name="Thomas M."/>
            <person name="Miquel S."/>
            <person name="Chain F."/>
            <person name="Sokol H."/>
            <person name="Bermudez-Humaran L.G."/>
            <person name="Morrison M."/>
            <person name="Langella P."/>
            <person name="Azevedo V.A."/>
            <person name="Chatel J.M."/>
            <person name="Soares S."/>
        </authorList>
    </citation>
    <scope>NUCLEOTIDE SEQUENCE [LARGE SCALE GENOMIC DNA]</scope>
    <source>
        <strain evidence="2 3">CNCM I 4575</strain>
    </source>
</reference>
<dbReference type="InterPro" id="IPR036322">
    <property type="entry name" value="WD40_repeat_dom_sf"/>
</dbReference>
<dbReference type="SUPFAM" id="SSF52540">
    <property type="entry name" value="P-loop containing nucleoside triphosphate hydrolases"/>
    <property type="match status" value="1"/>
</dbReference>
<dbReference type="Proteomes" id="UP000220005">
    <property type="component" value="Unassembled WGS sequence"/>
</dbReference>
<dbReference type="Gene3D" id="2.130.10.10">
    <property type="entry name" value="YVTN repeat-like/Quinoprotein amine dehydrogenase"/>
    <property type="match status" value="1"/>
</dbReference>
<dbReference type="EMBL" id="NMTY01000024">
    <property type="protein sequence ID" value="PDX80841.1"/>
    <property type="molecule type" value="Genomic_DNA"/>
</dbReference>
<dbReference type="Gene3D" id="3.40.50.300">
    <property type="entry name" value="P-loop containing nucleotide triphosphate hydrolases"/>
    <property type="match status" value="1"/>
</dbReference>
<evidence type="ECO:0000313" key="3">
    <source>
        <dbReference type="Proteomes" id="UP000220005"/>
    </source>
</evidence>
<accession>A0A2A7AP73</accession>
<organism evidence="2 3">
    <name type="scientific">Faecalibacterium prausnitzii</name>
    <dbReference type="NCBI Taxonomy" id="853"/>
    <lineage>
        <taxon>Bacteria</taxon>
        <taxon>Bacillati</taxon>
        <taxon>Bacillota</taxon>
        <taxon>Clostridia</taxon>
        <taxon>Eubacteriales</taxon>
        <taxon>Oscillospiraceae</taxon>
        <taxon>Faecalibacterium</taxon>
    </lineage>
</organism>
<dbReference type="Gene3D" id="3.40.50.10140">
    <property type="entry name" value="Toll/interleukin-1 receptor homology (TIR) domain"/>
    <property type="match status" value="1"/>
</dbReference>
<gene>
    <name evidence="2" type="ORF">CGS58_10080</name>
</gene>
<dbReference type="PANTHER" id="PTHR47508:SF1">
    <property type="entry name" value="NON-SPECIFIC SERINE_THREONINE PROTEIN KINASE"/>
    <property type="match status" value="1"/>
</dbReference>
<dbReference type="PROSITE" id="PS50104">
    <property type="entry name" value="TIR"/>
    <property type="match status" value="1"/>
</dbReference>
<dbReference type="InterPro" id="IPR027417">
    <property type="entry name" value="P-loop_NTPase"/>
</dbReference>
<dbReference type="RefSeq" id="WP_097839773.1">
    <property type="nucleotide sequence ID" value="NZ_NMTY01000024.1"/>
</dbReference>
<name>A0A2A7AP73_9FIRM</name>
<comment type="caution">
    <text evidence="2">The sequence shown here is derived from an EMBL/GenBank/DDBJ whole genome shotgun (WGS) entry which is preliminary data.</text>
</comment>
<sequence>MMENIPSGHADVFLSYSHDDRELVEKIAGLISAADFSCWIDKERLRAAEKFNSSIDIAIDDSNVFVAFLSKTYVNKPYCIHEFDLAIQREKSIVAVCLDDVSESANRQSAYMFSFCAGHDVLGFGSGINESPDGIASFAREITESVPLTQLKRFLCSGDEKDLPPIDTPEYLMARLRLYHEHQYEQSGNYALNEIRSELFPAIKNPEINILYKDDQKKDVSLVKFFSETDGQDDLHKHLLITGEGGMGKTVSLLKTCDYLLSKRINAIYVPLSKIDAGMTLDQYLARIVCGGNQSMWGVLRNLMSVPYTAVPNVVLLLDGINEISLDYVKTFVNKLNTDYINAYSGIRIIMTSRWFDASLLHCLMGNVVSLEMQALDRESIELYLHNMGLPPVTDEKVFAVIRTPLMLTLFSDVEKHRSKYQYIKGIVLEEHPDTAGKILSNFFQTQLYRAAEEDNFDQAAHLVLLEYLLPALAFKMLEKQRLYLSEDEIWRSIGEIDENCDRYTWYKRDTLRRLLRGRSRFDTEILVDLATDSLHFLHESDAGYEFLHQSFRDYFAAFHIANEMKAFAYDPDRLDDVEPVLQQTIYPNDILGFVSDILREENSRPVRTEDGWNFPGKTTISAPEKSVAEQLLSLWRTKNGDLAQNATANLINIMKIGRKGLLAWCDFSDLDLRKCWLNKCVFTVWYRDAYYPSLFDRAWIDRANFLTDGHEAPISAVAADSYAHVFTGDEAGVVKIYSLAEQSYLDTIQLQSSPVVDLALDRSGKLLAILYENIVFCYSITTKSVVKSYGNDSRSKSFRYVQFSKENEVNVSFDLEPLIWCDVHGQKLPSGLSYDVPARCARWNPQRQEFARSNLLQLLSVTRFDEDTHSWKLQTFFKNSSEDTTPHKGGDREFAPSRFQSLRDVGALGAGGICCIQYRADGARVLVAIENLLVEYDTESFNVLNRKTFSSNVRCACYREKGTAVGVGSQLVLLDPDFSEEKVLRGSQINSIRRVLEDYKSDGYYVLSSTGEIKRLNHELIVQDMRYTGITGRFVWARDRLTDDIQMAFLPLRRFPYGARYTYETDQIEPLGWRYEFLDIPTDNDEDAQRFYTMDSSLMARDRLTDDIQMAFLPLRRFPYGARYTYETDQIEPLGWRYEFLDIPTDNDEDAQRFYTMDSSLMAIERLPSYRKIEYTNYTGIWIFRCSFDEIQGNMTDHKNISFLIQNGGIIHDVSE</sequence>
<dbReference type="Pfam" id="PF13676">
    <property type="entry name" value="TIR_2"/>
    <property type="match status" value="1"/>
</dbReference>
<evidence type="ECO:0000259" key="1">
    <source>
        <dbReference type="PROSITE" id="PS50104"/>
    </source>
</evidence>
<dbReference type="SUPFAM" id="SSF52200">
    <property type="entry name" value="Toll/Interleukin receptor TIR domain"/>
    <property type="match status" value="1"/>
</dbReference>
<dbReference type="InterPro" id="IPR035897">
    <property type="entry name" value="Toll_tir_struct_dom_sf"/>
</dbReference>
<dbReference type="SUPFAM" id="SSF50978">
    <property type="entry name" value="WD40 repeat-like"/>
    <property type="match status" value="1"/>
</dbReference>
<dbReference type="SMART" id="SM00255">
    <property type="entry name" value="TIR"/>
    <property type="match status" value="1"/>
</dbReference>
<dbReference type="GO" id="GO:0007165">
    <property type="term" value="P:signal transduction"/>
    <property type="evidence" value="ECO:0007669"/>
    <property type="project" value="InterPro"/>
</dbReference>
<dbReference type="AlphaFoldDB" id="A0A2A7AP73"/>